<comment type="caution">
    <text evidence="2">The sequence shown here is derived from an EMBL/GenBank/DDBJ whole genome shotgun (WGS) entry which is preliminary data.</text>
</comment>
<reference evidence="2" key="1">
    <citation type="submission" date="2019-07" db="EMBL/GenBank/DDBJ databases">
        <authorList>
            <person name="Dittberner H."/>
        </authorList>
    </citation>
    <scope>NUCLEOTIDE SEQUENCE [LARGE SCALE GENOMIC DNA]</scope>
</reference>
<proteinExistence type="predicted"/>
<organism evidence="2 3">
    <name type="scientific">Arabis nemorensis</name>
    <dbReference type="NCBI Taxonomy" id="586526"/>
    <lineage>
        <taxon>Eukaryota</taxon>
        <taxon>Viridiplantae</taxon>
        <taxon>Streptophyta</taxon>
        <taxon>Embryophyta</taxon>
        <taxon>Tracheophyta</taxon>
        <taxon>Spermatophyta</taxon>
        <taxon>Magnoliopsida</taxon>
        <taxon>eudicotyledons</taxon>
        <taxon>Gunneridae</taxon>
        <taxon>Pentapetalae</taxon>
        <taxon>rosids</taxon>
        <taxon>malvids</taxon>
        <taxon>Brassicales</taxon>
        <taxon>Brassicaceae</taxon>
        <taxon>Arabideae</taxon>
        <taxon>Arabis</taxon>
    </lineage>
</organism>
<dbReference type="OrthoDB" id="783722at2759"/>
<accession>A0A565B332</accession>
<protein>
    <submittedName>
        <fullName evidence="2">Uncharacterized protein</fullName>
    </submittedName>
</protein>
<evidence type="ECO:0000256" key="1">
    <source>
        <dbReference type="SAM" id="MobiDB-lite"/>
    </source>
</evidence>
<dbReference type="AlphaFoldDB" id="A0A565B332"/>
<evidence type="ECO:0000313" key="2">
    <source>
        <dbReference type="EMBL" id="VVA96071.1"/>
    </source>
</evidence>
<dbReference type="Proteomes" id="UP000489600">
    <property type="component" value="Unassembled WGS sequence"/>
</dbReference>
<evidence type="ECO:0000313" key="3">
    <source>
        <dbReference type="Proteomes" id="UP000489600"/>
    </source>
</evidence>
<keyword evidence="3" id="KW-1185">Reference proteome</keyword>
<name>A0A565B332_9BRAS</name>
<sequence>MANFIDLNTLTNTLPAVPKLPGSRKTEKSSSFALKKTGEFQEPDSVQITRRMTLIMHFKTIIQNISKKLGDRYLLTGQTETRYLNISFLETLKMR</sequence>
<feature type="region of interest" description="Disordered" evidence="1">
    <location>
        <begin position="16"/>
        <end position="36"/>
    </location>
</feature>
<gene>
    <name evidence="2" type="ORF">ANE_LOCUS6516</name>
</gene>
<dbReference type="EMBL" id="CABITT030000003">
    <property type="protein sequence ID" value="VVA96071.1"/>
    <property type="molecule type" value="Genomic_DNA"/>
</dbReference>